<dbReference type="PANTHER" id="PTHR15337">
    <property type="entry name" value="ANTERIOR GRADIENT PROTEIN-RELATED"/>
    <property type="match status" value="1"/>
</dbReference>
<dbReference type="Proteomes" id="UP000323136">
    <property type="component" value="Unassembled WGS sequence"/>
</dbReference>
<dbReference type="InterPro" id="IPR012336">
    <property type="entry name" value="Thioredoxin-like_fold"/>
</dbReference>
<comment type="caution">
    <text evidence="4">The sequence shown here is derived from an EMBL/GenBank/DDBJ whole genome shotgun (WGS) entry which is preliminary data.</text>
</comment>
<accession>A0A5S5DRE2</accession>
<evidence type="ECO:0000256" key="2">
    <source>
        <dbReference type="SAM" id="SignalP"/>
    </source>
</evidence>
<dbReference type="AlphaFoldDB" id="A0A5S5DRE2"/>
<evidence type="ECO:0000313" key="5">
    <source>
        <dbReference type="Proteomes" id="UP000323136"/>
    </source>
</evidence>
<dbReference type="SUPFAM" id="SSF52833">
    <property type="entry name" value="Thioredoxin-like"/>
    <property type="match status" value="1"/>
</dbReference>
<sequence length="350" mass="40009">MQKTIFLVSFLLNACIALSQGIEFKDVSVNKAIDLAEKENKYVFIDVYTNWCRPCKLMDKQVFTQKKVGDYFNSKFINIKVNAEYGEEGPKFANNYKINSYPSFVILDPKGNLVHIFAGATLKGEEFIEKVEESFNSSKAFGVLKRKYDSGKRDKKIVAAYLQALIKTNTIKVDNLVDEFYKSLNKDERISNETLFIFEKFAPLDSDKAIFFESNIDKFRSKVGNEKVDAILVGNYELYFGMLVKTPKISVSEEDINKKANQVQSLGIQNLKAIPAFKSAALLKLGNIKKEYFFKEIEKSIKTLTDREKDLMLFIIIPGLKNVLTEKEKQDLIKLVTDEGVKGYIIRSFN</sequence>
<dbReference type="InterPro" id="IPR036249">
    <property type="entry name" value="Thioredoxin-like_sf"/>
</dbReference>
<feature type="domain" description="Thioredoxin" evidence="3">
    <location>
        <begin position="18"/>
        <end position="136"/>
    </location>
</feature>
<evidence type="ECO:0000313" key="4">
    <source>
        <dbReference type="EMBL" id="TYP97432.1"/>
    </source>
</evidence>
<protein>
    <submittedName>
        <fullName evidence="4">Thioredoxin-like protein</fullName>
    </submittedName>
</protein>
<dbReference type="EMBL" id="VNIA01000004">
    <property type="protein sequence ID" value="TYP97432.1"/>
    <property type="molecule type" value="Genomic_DNA"/>
</dbReference>
<keyword evidence="5" id="KW-1185">Reference proteome</keyword>
<keyword evidence="1 2" id="KW-0732">Signal</keyword>
<evidence type="ECO:0000256" key="1">
    <source>
        <dbReference type="ARBA" id="ARBA00022729"/>
    </source>
</evidence>
<dbReference type="Pfam" id="PF13098">
    <property type="entry name" value="Thioredoxin_2"/>
    <property type="match status" value="1"/>
</dbReference>
<dbReference type="RefSeq" id="WP_170246022.1">
    <property type="nucleotide sequence ID" value="NZ_VNIA01000004.1"/>
</dbReference>
<dbReference type="PROSITE" id="PS51352">
    <property type="entry name" value="THIOREDOXIN_2"/>
    <property type="match status" value="1"/>
</dbReference>
<evidence type="ECO:0000259" key="3">
    <source>
        <dbReference type="PROSITE" id="PS51352"/>
    </source>
</evidence>
<dbReference type="InterPro" id="IPR051099">
    <property type="entry name" value="AGR/TXD"/>
</dbReference>
<dbReference type="Gene3D" id="3.40.30.10">
    <property type="entry name" value="Glutaredoxin"/>
    <property type="match status" value="1"/>
</dbReference>
<proteinExistence type="predicted"/>
<organism evidence="4 5">
    <name type="scientific">Tenacibaculum adriaticum</name>
    <dbReference type="NCBI Taxonomy" id="413713"/>
    <lineage>
        <taxon>Bacteria</taxon>
        <taxon>Pseudomonadati</taxon>
        <taxon>Bacteroidota</taxon>
        <taxon>Flavobacteriia</taxon>
        <taxon>Flavobacteriales</taxon>
        <taxon>Flavobacteriaceae</taxon>
        <taxon>Tenacibaculum</taxon>
    </lineage>
</organism>
<name>A0A5S5DRE2_9FLAO</name>
<reference evidence="4 5" key="1">
    <citation type="submission" date="2019-07" db="EMBL/GenBank/DDBJ databases">
        <title>Genomic Encyclopedia of Type Strains, Phase IV (KMG-IV): sequencing the most valuable type-strain genomes for metagenomic binning, comparative biology and taxonomic classification.</title>
        <authorList>
            <person name="Goeker M."/>
        </authorList>
    </citation>
    <scope>NUCLEOTIDE SEQUENCE [LARGE SCALE GENOMIC DNA]</scope>
    <source>
        <strain evidence="4 5">DSM 18961</strain>
    </source>
</reference>
<dbReference type="PANTHER" id="PTHR15337:SF11">
    <property type="entry name" value="THIOREDOXIN DOMAIN-CONTAINING PROTEIN"/>
    <property type="match status" value="1"/>
</dbReference>
<feature type="signal peptide" evidence="2">
    <location>
        <begin position="1"/>
        <end position="19"/>
    </location>
</feature>
<gene>
    <name evidence="4" type="ORF">C7447_104118</name>
</gene>
<feature type="chain" id="PRO_5024395630" evidence="2">
    <location>
        <begin position="20"/>
        <end position="350"/>
    </location>
</feature>
<dbReference type="InterPro" id="IPR013766">
    <property type="entry name" value="Thioredoxin_domain"/>
</dbReference>